<dbReference type="InterPro" id="IPR036864">
    <property type="entry name" value="Zn2-C6_fun-type_DNA-bd_sf"/>
</dbReference>
<evidence type="ECO:0000256" key="6">
    <source>
        <dbReference type="PROSITE-ProRule" id="PRU00042"/>
    </source>
</evidence>
<dbReference type="PROSITE" id="PS50157">
    <property type="entry name" value="ZINC_FINGER_C2H2_2"/>
    <property type="match status" value="1"/>
</dbReference>
<dbReference type="SMART" id="SM00066">
    <property type="entry name" value="GAL4"/>
    <property type="match status" value="1"/>
</dbReference>
<keyword evidence="3" id="KW-0805">Transcription regulation</keyword>
<dbReference type="PROSITE" id="PS00463">
    <property type="entry name" value="ZN2_CY6_FUNGAL_1"/>
    <property type="match status" value="1"/>
</dbReference>
<dbReference type="Pfam" id="PF00172">
    <property type="entry name" value="Zn_clus"/>
    <property type="match status" value="1"/>
</dbReference>
<evidence type="ECO:0008006" key="11">
    <source>
        <dbReference type="Google" id="ProtNLM"/>
    </source>
</evidence>
<dbReference type="AlphaFoldDB" id="A0A1Y1ZP59"/>
<keyword evidence="1" id="KW-0479">Metal-binding</keyword>
<dbReference type="GO" id="GO:0008270">
    <property type="term" value="F:zinc ion binding"/>
    <property type="evidence" value="ECO:0007669"/>
    <property type="project" value="UniProtKB-KW"/>
</dbReference>
<protein>
    <recommendedName>
        <fullName evidence="11">Zn(2)-C6 fungal-type domain-containing protein</fullName>
    </recommendedName>
</protein>
<dbReference type="PROSITE" id="PS50048">
    <property type="entry name" value="ZN2_CY6_FUNGAL_2"/>
    <property type="match status" value="1"/>
</dbReference>
<name>A0A1Y1ZP59_9PLEO</name>
<evidence type="ECO:0000259" key="7">
    <source>
        <dbReference type="PROSITE" id="PS50048"/>
    </source>
</evidence>
<comment type="caution">
    <text evidence="9">The sequence shown here is derived from an EMBL/GenBank/DDBJ whole genome shotgun (WGS) entry which is preliminary data.</text>
</comment>
<dbReference type="PANTHER" id="PTHR47660:SF3">
    <property type="entry name" value="FINGER DOMAIN PROTEIN, PUTATIVE (AFU_ORTHOLOGUE AFUA_4G03310)-RELATED"/>
    <property type="match status" value="1"/>
</dbReference>
<evidence type="ECO:0000313" key="9">
    <source>
        <dbReference type="EMBL" id="ORY11787.1"/>
    </source>
</evidence>
<dbReference type="InterPro" id="IPR001138">
    <property type="entry name" value="Zn2Cys6_DnaBD"/>
</dbReference>
<feature type="domain" description="Zn(2)-C6 fungal-type" evidence="7">
    <location>
        <begin position="39"/>
        <end position="69"/>
    </location>
</feature>
<evidence type="ECO:0000256" key="1">
    <source>
        <dbReference type="ARBA" id="ARBA00022723"/>
    </source>
</evidence>
<sequence>MDARLKCQLCKKSFTQKSSLIRHSKRCVPGPAPSLRQKSCRQCTNSKTRCDLRRPKCSRCEQRGALCEYIVPLTRGARDTHSSEEGDVGSTSDDTCESIFPTSTAAPMMGLFTDAPQGLSSTNLPLDFDSSLASFGLGDFTGSVDTAEINYLSERNSFAGLPLSYALLTHNLKPSGSGPDSLETTPDSCDFESDDWLLWRPGPKSSTPPLVRHSMETLLRVIKTWPKTLVKGLQTPPMLHFSHVDPTTRFRPMANCIAITAMWTGQSDGATDIVRQTVLQEMRSLFEQYRSMDERQLLAALQALVFYTTILMFPGRGQLSLSIIDPAIFLCLQKVTSYVAQTGLMLTEERDHERPSWDSWVHVTAKRRAVFILYLLHWSYSVYHNLPSFECRQLGFMPAPAPKFLWQAETKEKWEDLYNRWLGQWGDSPYMMHEFAAIQSGPTLENRTETWLEDADELGVLFFSIVNANEREDIYELGIPVLS</sequence>
<dbReference type="Proteomes" id="UP000193144">
    <property type="component" value="Unassembled WGS sequence"/>
</dbReference>
<reference evidence="9 10" key="1">
    <citation type="submission" date="2016-07" db="EMBL/GenBank/DDBJ databases">
        <title>Pervasive Adenine N6-methylation of Active Genes in Fungi.</title>
        <authorList>
            <consortium name="DOE Joint Genome Institute"/>
            <person name="Mondo S.J."/>
            <person name="Dannebaum R.O."/>
            <person name="Kuo R.C."/>
            <person name="Labutti K."/>
            <person name="Haridas S."/>
            <person name="Kuo A."/>
            <person name="Salamov A."/>
            <person name="Ahrendt S.R."/>
            <person name="Lipzen A."/>
            <person name="Sullivan W."/>
            <person name="Andreopoulos W.B."/>
            <person name="Clum A."/>
            <person name="Lindquist E."/>
            <person name="Daum C."/>
            <person name="Ramamoorthy G.K."/>
            <person name="Gryganskyi A."/>
            <person name="Culley D."/>
            <person name="Magnuson J.K."/>
            <person name="James T.Y."/>
            <person name="O'Malley M.A."/>
            <person name="Stajich J.E."/>
            <person name="Spatafora J.W."/>
            <person name="Visel A."/>
            <person name="Grigoriev I.V."/>
        </authorList>
    </citation>
    <scope>NUCLEOTIDE SEQUENCE [LARGE SCALE GENOMIC DNA]</scope>
    <source>
        <strain evidence="9 10">CBS 115471</strain>
    </source>
</reference>
<dbReference type="Gene3D" id="4.10.240.10">
    <property type="entry name" value="Zn(2)-C6 fungal-type DNA-binding domain"/>
    <property type="match status" value="1"/>
</dbReference>
<organism evidence="9 10">
    <name type="scientific">Clohesyomyces aquaticus</name>
    <dbReference type="NCBI Taxonomy" id="1231657"/>
    <lineage>
        <taxon>Eukaryota</taxon>
        <taxon>Fungi</taxon>
        <taxon>Dikarya</taxon>
        <taxon>Ascomycota</taxon>
        <taxon>Pezizomycotina</taxon>
        <taxon>Dothideomycetes</taxon>
        <taxon>Pleosporomycetidae</taxon>
        <taxon>Pleosporales</taxon>
        <taxon>Lindgomycetaceae</taxon>
        <taxon>Clohesyomyces</taxon>
    </lineage>
</organism>
<keyword evidence="10" id="KW-1185">Reference proteome</keyword>
<dbReference type="SUPFAM" id="SSF57701">
    <property type="entry name" value="Zn2/Cys6 DNA-binding domain"/>
    <property type="match status" value="1"/>
</dbReference>
<evidence type="ECO:0000259" key="8">
    <source>
        <dbReference type="PROSITE" id="PS50157"/>
    </source>
</evidence>
<keyword evidence="4" id="KW-0804">Transcription</keyword>
<dbReference type="EMBL" id="MCFA01000057">
    <property type="protein sequence ID" value="ORY11787.1"/>
    <property type="molecule type" value="Genomic_DNA"/>
</dbReference>
<feature type="domain" description="C2H2-type" evidence="8">
    <location>
        <begin position="5"/>
        <end position="33"/>
    </location>
</feature>
<evidence type="ECO:0000256" key="5">
    <source>
        <dbReference type="ARBA" id="ARBA00023242"/>
    </source>
</evidence>
<evidence type="ECO:0000256" key="3">
    <source>
        <dbReference type="ARBA" id="ARBA00023015"/>
    </source>
</evidence>
<evidence type="ECO:0000256" key="4">
    <source>
        <dbReference type="ARBA" id="ARBA00023163"/>
    </source>
</evidence>
<evidence type="ECO:0000313" key="10">
    <source>
        <dbReference type="Proteomes" id="UP000193144"/>
    </source>
</evidence>
<keyword evidence="5" id="KW-0539">Nucleus</keyword>
<evidence type="ECO:0000256" key="2">
    <source>
        <dbReference type="ARBA" id="ARBA00022833"/>
    </source>
</evidence>
<dbReference type="GO" id="GO:0000981">
    <property type="term" value="F:DNA-binding transcription factor activity, RNA polymerase II-specific"/>
    <property type="evidence" value="ECO:0007669"/>
    <property type="project" value="InterPro"/>
</dbReference>
<dbReference type="OrthoDB" id="2441642at2759"/>
<keyword evidence="6" id="KW-0863">Zinc-finger</keyword>
<gene>
    <name evidence="9" type="ORF">BCR34DRAFT_314105</name>
</gene>
<dbReference type="STRING" id="1231657.A0A1Y1ZP59"/>
<dbReference type="InterPro" id="IPR013087">
    <property type="entry name" value="Znf_C2H2_type"/>
</dbReference>
<accession>A0A1Y1ZP59</accession>
<keyword evidence="2" id="KW-0862">Zinc</keyword>
<dbReference type="CDD" id="cd00067">
    <property type="entry name" value="GAL4"/>
    <property type="match status" value="1"/>
</dbReference>
<proteinExistence type="predicted"/>
<dbReference type="PANTHER" id="PTHR47660">
    <property type="entry name" value="TRANSCRIPTION FACTOR WITH C2H2 AND ZN(2)-CYS(6) DNA BINDING DOMAIN (EUROFUNG)-RELATED-RELATED"/>
    <property type="match status" value="1"/>
</dbReference>